<dbReference type="GO" id="GO:0016846">
    <property type="term" value="F:carbon-sulfur lyase activity"/>
    <property type="evidence" value="ECO:0007669"/>
    <property type="project" value="InterPro"/>
</dbReference>
<dbReference type="Gene3D" id="3.90.1590.10">
    <property type="entry name" value="glutathione-dependent formaldehyde- activating enzyme (gfa)"/>
    <property type="match status" value="1"/>
</dbReference>
<evidence type="ECO:0000256" key="3">
    <source>
        <dbReference type="ARBA" id="ARBA00022833"/>
    </source>
</evidence>
<dbReference type="PATRIC" id="fig|728005.3.peg.3167"/>
<dbReference type="PROSITE" id="PS51891">
    <property type="entry name" value="CENP_V_GFA"/>
    <property type="match status" value="1"/>
</dbReference>
<accession>A0A0F5Q066</accession>
<proteinExistence type="inferred from homology"/>
<evidence type="ECO:0000313" key="7">
    <source>
        <dbReference type="EMBL" id="KKC34283.1"/>
    </source>
</evidence>
<evidence type="ECO:0000256" key="4">
    <source>
        <dbReference type="ARBA" id="ARBA00023239"/>
    </source>
</evidence>
<evidence type="ECO:0000259" key="6">
    <source>
        <dbReference type="PROSITE" id="PS51891"/>
    </source>
</evidence>
<dbReference type="GO" id="GO:0046872">
    <property type="term" value="F:metal ion binding"/>
    <property type="evidence" value="ECO:0007669"/>
    <property type="project" value="UniProtKB-KW"/>
</dbReference>
<dbReference type="PANTHER" id="PTHR33337">
    <property type="entry name" value="GFA DOMAIN-CONTAINING PROTEIN"/>
    <property type="match status" value="1"/>
</dbReference>
<dbReference type="STRING" id="728005.SAMN04488059_1058"/>
<feature type="compositionally biased region" description="Basic and acidic residues" evidence="5">
    <location>
        <begin position="127"/>
        <end position="137"/>
    </location>
</feature>
<dbReference type="EMBL" id="LAPV01000041">
    <property type="protein sequence ID" value="KKC34283.1"/>
    <property type="molecule type" value="Genomic_DNA"/>
</dbReference>
<dbReference type="Proteomes" id="UP000182258">
    <property type="component" value="Unassembled WGS sequence"/>
</dbReference>
<feature type="domain" description="CENP-V/GFA" evidence="6">
    <location>
        <begin position="8"/>
        <end position="122"/>
    </location>
</feature>
<dbReference type="EMBL" id="FOMB01000005">
    <property type="protein sequence ID" value="SFC41540.1"/>
    <property type="molecule type" value="Genomic_DNA"/>
</dbReference>
<protein>
    <submittedName>
        <fullName evidence="7">Aldehyde-activating protein</fullName>
    </submittedName>
    <submittedName>
        <fullName evidence="8">Uncharacterized conserved protein</fullName>
    </submittedName>
</protein>
<organism evidence="8 10">
    <name type="scientific">Devosia psychrophila</name>
    <dbReference type="NCBI Taxonomy" id="728005"/>
    <lineage>
        <taxon>Bacteria</taxon>
        <taxon>Pseudomonadati</taxon>
        <taxon>Pseudomonadota</taxon>
        <taxon>Alphaproteobacteria</taxon>
        <taxon>Hyphomicrobiales</taxon>
        <taxon>Devosiaceae</taxon>
        <taxon>Devosia</taxon>
    </lineage>
</organism>
<name>A0A0F5Q066_9HYPH</name>
<evidence type="ECO:0000256" key="1">
    <source>
        <dbReference type="ARBA" id="ARBA00005495"/>
    </source>
</evidence>
<reference evidence="8 10" key="2">
    <citation type="submission" date="2016-10" db="EMBL/GenBank/DDBJ databases">
        <authorList>
            <person name="de Groot N.N."/>
        </authorList>
    </citation>
    <scope>NUCLEOTIDE SEQUENCE [LARGE SCALE GENOMIC DNA]</scope>
    <source>
        <strain evidence="8 10">CGMCC 1.10210</strain>
    </source>
</reference>
<dbReference type="PANTHER" id="PTHR33337:SF40">
    <property type="entry name" value="CENP-V_GFA DOMAIN-CONTAINING PROTEIN-RELATED"/>
    <property type="match status" value="1"/>
</dbReference>
<dbReference type="Proteomes" id="UP000033519">
    <property type="component" value="Unassembled WGS sequence"/>
</dbReference>
<dbReference type="RefSeq" id="WP_046169704.1">
    <property type="nucleotide sequence ID" value="NZ_FOMB01000005.1"/>
</dbReference>
<dbReference type="InterPro" id="IPR011057">
    <property type="entry name" value="Mss4-like_sf"/>
</dbReference>
<dbReference type="SUPFAM" id="SSF51316">
    <property type="entry name" value="Mss4-like"/>
    <property type="match status" value="1"/>
</dbReference>
<evidence type="ECO:0000313" key="9">
    <source>
        <dbReference type="Proteomes" id="UP000033519"/>
    </source>
</evidence>
<evidence type="ECO:0000313" key="10">
    <source>
        <dbReference type="Proteomes" id="UP000182258"/>
    </source>
</evidence>
<dbReference type="InterPro" id="IPR006913">
    <property type="entry name" value="CENP-V/GFA"/>
</dbReference>
<dbReference type="AlphaFoldDB" id="A0A0F5Q066"/>
<reference evidence="7 9" key="1">
    <citation type="submission" date="2015-03" db="EMBL/GenBank/DDBJ databases">
        <authorList>
            <person name="Lepp D."/>
            <person name="Hassan Y.I."/>
            <person name="Li X.-Z."/>
            <person name="Zhou T."/>
        </authorList>
    </citation>
    <scope>NUCLEOTIDE SEQUENCE [LARGE SCALE GENOMIC DNA]</scope>
    <source>
        <strain evidence="7 9">Cr7-05</strain>
    </source>
</reference>
<comment type="similarity">
    <text evidence="1">Belongs to the Gfa family.</text>
</comment>
<evidence type="ECO:0000256" key="2">
    <source>
        <dbReference type="ARBA" id="ARBA00022723"/>
    </source>
</evidence>
<feature type="region of interest" description="Disordered" evidence="5">
    <location>
        <begin position="123"/>
        <end position="176"/>
    </location>
</feature>
<dbReference type="Pfam" id="PF04828">
    <property type="entry name" value="GFA"/>
    <property type="match status" value="1"/>
</dbReference>
<keyword evidence="2" id="KW-0479">Metal-binding</keyword>
<gene>
    <name evidence="8" type="ORF">SAMN04488059_1058</name>
    <name evidence="7" type="ORF">WH91_03890</name>
</gene>
<keyword evidence="9" id="KW-1185">Reference proteome</keyword>
<sequence length="176" mass="19523">MHRYTMEVSGGCQCGAVRYHATEMLDNAHICHCRMCQKAVGNIFAALVAAPREVITWTRGTPARFRSSERVDRGFCRDCGTPLFYENVTGDRVNFTIGSLDHPELFPPHSNDGNEARVPWFDTLPGLKDEGETGTKSEDDEAWASAIKSTNQQHPDHDTSRWPDPAVGLGNSNTTK</sequence>
<evidence type="ECO:0000256" key="5">
    <source>
        <dbReference type="SAM" id="MobiDB-lite"/>
    </source>
</evidence>
<keyword evidence="4" id="KW-0456">Lyase</keyword>
<evidence type="ECO:0000313" key="8">
    <source>
        <dbReference type="EMBL" id="SFC41540.1"/>
    </source>
</evidence>
<dbReference type="OrthoDB" id="9807246at2"/>
<keyword evidence="3" id="KW-0862">Zinc</keyword>